<sequence>MCIDDTMKLGLSSLPFVHASIEEAIRASAKLGAECVEIVYDVPHFPPGYDNRKLPNIKELLDTHGLQVSVHASFWDLNPASHHRELWELTLKQVRRSIDACRALGGEIVVVHFGRCPIHVTRGFLEGTKRRYLKFI</sequence>
<dbReference type="InterPro" id="IPR050312">
    <property type="entry name" value="IolE/XylAMocC-like"/>
</dbReference>
<dbReference type="AlphaFoldDB" id="X0ZAN4"/>
<protein>
    <recommendedName>
        <fullName evidence="1">Xylose isomerase-like TIM barrel domain-containing protein</fullName>
    </recommendedName>
</protein>
<dbReference type="PANTHER" id="PTHR12110:SF21">
    <property type="entry name" value="XYLOSE ISOMERASE-LIKE TIM BARREL DOMAIN-CONTAINING PROTEIN"/>
    <property type="match status" value="1"/>
</dbReference>
<dbReference type="SUPFAM" id="SSF51658">
    <property type="entry name" value="Xylose isomerase-like"/>
    <property type="match status" value="1"/>
</dbReference>
<dbReference type="InterPro" id="IPR013022">
    <property type="entry name" value="Xyl_isomerase-like_TIM-brl"/>
</dbReference>
<dbReference type="Pfam" id="PF01261">
    <property type="entry name" value="AP_endonuc_2"/>
    <property type="match status" value="1"/>
</dbReference>
<dbReference type="EMBL" id="BART01002692">
    <property type="protein sequence ID" value="GAG66294.1"/>
    <property type="molecule type" value="Genomic_DNA"/>
</dbReference>
<evidence type="ECO:0000313" key="2">
    <source>
        <dbReference type="EMBL" id="GAG66294.1"/>
    </source>
</evidence>
<reference evidence="2" key="1">
    <citation type="journal article" date="2014" name="Front. Microbiol.">
        <title>High frequency of phylogenetically diverse reductive dehalogenase-homologous genes in deep subseafloor sedimentary metagenomes.</title>
        <authorList>
            <person name="Kawai M."/>
            <person name="Futagami T."/>
            <person name="Toyoda A."/>
            <person name="Takaki Y."/>
            <person name="Nishi S."/>
            <person name="Hori S."/>
            <person name="Arai W."/>
            <person name="Tsubouchi T."/>
            <person name="Morono Y."/>
            <person name="Uchiyama I."/>
            <person name="Ito T."/>
            <person name="Fujiyama A."/>
            <person name="Inagaki F."/>
            <person name="Takami H."/>
        </authorList>
    </citation>
    <scope>NUCLEOTIDE SEQUENCE</scope>
    <source>
        <strain evidence="2">Expedition CK06-06</strain>
    </source>
</reference>
<accession>X0ZAN4</accession>
<organism evidence="2">
    <name type="scientific">marine sediment metagenome</name>
    <dbReference type="NCBI Taxonomy" id="412755"/>
    <lineage>
        <taxon>unclassified sequences</taxon>
        <taxon>metagenomes</taxon>
        <taxon>ecological metagenomes</taxon>
    </lineage>
</organism>
<dbReference type="InterPro" id="IPR036237">
    <property type="entry name" value="Xyl_isomerase-like_sf"/>
</dbReference>
<name>X0ZAN4_9ZZZZ</name>
<feature type="non-terminal residue" evidence="2">
    <location>
        <position position="136"/>
    </location>
</feature>
<proteinExistence type="predicted"/>
<evidence type="ECO:0000259" key="1">
    <source>
        <dbReference type="Pfam" id="PF01261"/>
    </source>
</evidence>
<dbReference type="Gene3D" id="3.20.20.150">
    <property type="entry name" value="Divalent-metal-dependent TIM barrel enzymes"/>
    <property type="match status" value="1"/>
</dbReference>
<gene>
    <name evidence="2" type="ORF">S01H4_08010</name>
</gene>
<comment type="caution">
    <text evidence="2">The sequence shown here is derived from an EMBL/GenBank/DDBJ whole genome shotgun (WGS) entry which is preliminary data.</text>
</comment>
<feature type="domain" description="Xylose isomerase-like TIM barrel" evidence="1">
    <location>
        <begin position="26"/>
        <end position="115"/>
    </location>
</feature>
<dbReference type="PANTHER" id="PTHR12110">
    <property type="entry name" value="HYDROXYPYRUVATE ISOMERASE"/>
    <property type="match status" value="1"/>
</dbReference>